<dbReference type="InterPro" id="IPR013783">
    <property type="entry name" value="Ig-like_fold"/>
</dbReference>
<protein>
    <recommendedName>
        <fullName evidence="2">Carbamoyl phosphate synthase ATP-binding domain-containing protein</fullName>
    </recommendedName>
</protein>
<keyword evidence="4" id="KW-1185">Reference proteome</keyword>
<dbReference type="Proteomes" id="UP000612456">
    <property type="component" value="Unassembled WGS sequence"/>
</dbReference>
<accession>A0A917E1L2</accession>
<dbReference type="EMBL" id="BMHP01000005">
    <property type="protein sequence ID" value="GGD90351.1"/>
    <property type="molecule type" value="Genomic_DNA"/>
</dbReference>
<dbReference type="PROSITE" id="PS00867">
    <property type="entry name" value="CPSASE_2"/>
    <property type="match status" value="1"/>
</dbReference>
<gene>
    <name evidence="3" type="ORF">GCM10010911_56280</name>
</gene>
<reference evidence="3" key="2">
    <citation type="submission" date="2020-09" db="EMBL/GenBank/DDBJ databases">
        <authorList>
            <person name="Sun Q."/>
            <person name="Zhou Y."/>
        </authorList>
    </citation>
    <scope>NUCLEOTIDE SEQUENCE</scope>
    <source>
        <strain evidence="3">CGMCC 1.15178</strain>
    </source>
</reference>
<dbReference type="Pfam" id="PF02369">
    <property type="entry name" value="Big_1"/>
    <property type="match status" value="1"/>
</dbReference>
<name>A0A917E1L2_9BACL</name>
<comment type="similarity">
    <text evidence="1">Belongs to the intimin/invasin family.</text>
</comment>
<dbReference type="InterPro" id="IPR008964">
    <property type="entry name" value="Invasin/intimin_cell_adhesion"/>
</dbReference>
<dbReference type="GO" id="GO:0005524">
    <property type="term" value="F:ATP binding"/>
    <property type="evidence" value="ECO:0007669"/>
    <property type="project" value="InterPro"/>
</dbReference>
<organism evidence="3 4">
    <name type="scientific">Paenibacillus nasutitermitis</name>
    <dbReference type="NCBI Taxonomy" id="1652958"/>
    <lineage>
        <taxon>Bacteria</taxon>
        <taxon>Bacillati</taxon>
        <taxon>Bacillota</taxon>
        <taxon>Bacilli</taxon>
        <taxon>Bacillales</taxon>
        <taxon>Paenibacillaceae</taxon>
        <taxon>Paenibacillus</taxon>
    </lineage>
</organism>
<reference evidence="3" key="1">
    <citation type="journal article" date="2014" name="Int. J. Syst. Evol. Microbiol.">
        <title>Complete genome sequence of Corynebacterium casei LMG S-19264T (=DSM 44701T), isolated from a smear-ripened cheese.</title>
        <authorList>
            <consortium name="US DOE Joint Genome Institute (JGI-PGF)"/>
            <person name="Walter F."/>
            <person name="Albersmeier A."/>
            <person name="Kalinowski J."/>
            <person name="Ruckert C."/>
        </authorList>
    </citation>
    <scope>NUCLEOTIDE SEQUENCE</scope>
    <source>
        <strain evidence="3">CGMCC 1.15178</strain>
    </source>
</reference>
<dbReference type="SUPFAM" id="SSF49373">
    <property type="entry name" value="Invasin/intimin cell-adhesion fragments"/>
    <property type="match status" value="1"/>
</dbReference>
<evidence type="ECO:0000313" key="4">
    <source>
        <dbReference type="Proteomes" id="UP000612456"/>
    </source>
</evidence>
<evidence type="ECO:0000313" key="3">
    <source>
        <dbReference type="EMBL" id="GGD90351.1"/>
    </source>
</evidence>
<dbReference type="InterPro" id="IPR005479">
    <property type="entry name" value="CPAse_ATP-bd"/>
</dbReference>
<proteinExistence type="inferred from homology"/>
<dbReference type="AlphaFoldDB" id="A0A917E1L2"/>
<dbReference type="Gene3D" id="2.60.40.10">
    <property type="entry name" value="Immunoglobulins"/>
    <property type="match status" value="1"/>
</dbReference>
<sequence length="157" mass="17066">MEIRMKKKLAITLVILALIFLCAGYDVYRSKQFHLTLVSMDPGQAPADGQTPVSLVIKLTDSKGSPVEGHSLFAVPKGGGILSASRVVTDRAGQATYTYYPFKASKLQPVKDVVLQIVDESNSIFIEVNTKTSVTIPLVEPENDAKSKHSLNDIFGE</sequence>
<comment type="caution">
    <text evidence="3">The sequence shown here is derived from an EMBL/GenBank/DDBJ whole genome shotgun (WGS) entry which is preliminary data.</text>
</comment>
<feature type="domain" description="Carbamoyl phosphate synthase ATP-binding" evidence="2">
    <location>
        <begin position="125"/>
        <end position="132"/>
    </location>
</feature>
<evidence type="ECO:0000259" key="2">
    <source>
        <dbReference type="PROSITE" id="PS00867"/>
    </source>
</evidence>
<dbReference type="InterPro" id="IPR003344">
    <property type="entry name" value="Big_1_dom"/>
</dbReference>
<evidence type="ECO:0000256" key="1">
    <source>
        <dbReference type="ARBA" id="ARBA00010116"/>
    </source>
</evidence>